<feature type="compositionally biased region" description="Basic and acidic residues" evidence="1">
    <location>
        <begin position="1093"/>
        <end position="1102"/>
    </location>
</feature>
<comment type="caution">
    <text evidence="2">The sequence shown here is derived from an EMBL/GenBank/DDBJ whole genome shotgun (WGS) entry which is preliminary data.</text>
</comment>
<feature type="region of interest" description="Disordered" evidence="1">
    <location>
        <begin position="506"/>
        <end position="532"/>
    </location>
</feature>
<accession>A0ABV9TWL5</accession>
<keyword evidence="3" id="KW-1185">Reference proteome</keyword>
<dbReference type="RefSeq" id="WP_378252931.1">
    <property type="nucleotide sequence ID" value="NZ_JBHSIT010000002.1"/>
</dbReference>
<sequence length="1112" mass="120664">MSPRAADALLADVEPLAFPHRMGALALHARRLAGTPGLGALLAELSTRGRYERHLALHMAMAARDLPFVAAVLAGPDLDLRRSALRAVRTLPVPDDAVVPVLDDAPTELRRAVYRTLLHARRTSLADRLLPEMRALYGDREAAALLPACSAETVARLLPDLAHAATMWRALAARHPGAFLDLAEHELGADDANRWIWLRRRRTGLAAAARARPRHTLDVLARTGLLRETRILPGQMVNALHRAEPARFAEIVSGERRTAGLLDPRHCPDDEVADRLMRRGHTGGAVLAGLPPARRDVAFRLSVDKLGGSVSAWRVMPLLPWLSPDLAAREARRLLEWHASVWHSSRDRLDNPDIPLRLTSYLPHDEAAVTLVEASLAGDPRRRGLARTLLLANAARTGDPALVAERLAEIVRRVLNEPDPLRAELFDAVTALSPRALSDACAEPLRALTTAVTEARDTSQGTVRAVRRLAVRVLRHRTGHPALTAWAIGALADLLGRFGADALRPAEAAPPPRWSRRRGRPAVRPDDHRLDRAVPKGGEAALLAAFAPHLRAARERGDHEVLIAVASSFGRRPTGLEDELRTAVREAPETLGAVAAHLLIKDHPERAADLLADDPSTIALPAVWRTVANRRTDLLTLTPDPHNRFRPWIPELAGVRPGRWTPAQLRAARRSLDAAARDEAFDVTARMRALASLGRLPGGLSELRARALESEGVPAETALEAAARHPEALPLLFDRARGPASAVAVAGLARCAGRVRPSVLGPALTAALASPDTKVTVRKQAARLLERHRPPGALDALLDTWREPNLHRDVRVAVAVALRLFPDDPRALEALAEAPRDHPSEEMLRTLFQASPAEYPAAARPAMATLIRACLDAADQPGVRFRGRKAFAAWGRWYPDGHAGTLAAASDPDDPSGDGQAQVLATLVEVGVVRREVLDVLARLAPETRVRRRVHDLAKALEHLARRSADDEGLDPLLRDAIALLARHPLQTGTAADLLLALIEARCRRAADLSSDLLALADLLRDRPVLANEQCGHLVIGGPYSGGAVSSELLPTVHALIDRGHTAARLLALRLVRRGGGDAGWPPEWRAPLVRLRDSSDPETAERAWNVRTPEE</sequence>
<feature type="compositionally biased region" description="Basic and acidic residues" evidence="1">
    <location>
        <begin position="523"/>
        <end position="532"/>
    </location>
</feature>
<feature type="region of interest" description="Disordered" evidence="1">
    <location>
        <begin position="1093"/>
        <end position="1112"/>
    </location>
</feature>
<dbReference type="InterPro" id="IPR016024">
    <property type="entry name" value="ARM-type_fold"/>
</dbReference>
<dbReference type="Proteomes" id="UP001595872">
    <property type="component" value="Unassembled WGS sequence"/>
</dbReference>
<reference evidence="3" key="1">
    <citation type="journal article" date="2019" name="Int. J. Syst. Evol. Microbiol.">
        <title>The Global Catalogue of Microorganisms (GCM) 10K type strain sequencing project: providing services to taxonomists for standard genome sequencing and annotation.</title>
        <authorList>
            <consortium name="The Broad Institute Genomics Platform"/>
            <consortium name="The Broad Institute Genome Sequencing Center for Infectious Disease"/>
            <person name="Wu L."/>
            <person name="Ma J."/>
        </authorList>
    </citation>
    <scope>NUCLEOTIDE SEQUENCE [LARGE SCALE GENOMIC DNA]</scope>
    <source>
        <strain evidence="3">KLKA75</strain>
    </source>
</reference>
<protein>
    <recommendedName>
        <fullName evidence="4">HEAT repeat domain-containing protein</fullName>
    </recommendedName>
</protein>
<gene>
    <name evidence="2" type="ORF">ACFPCY_07670</name>
</gene>
<evidence type="ECO:0000313" key="3">
    <source>
        <dbReference type="Proteomes" id="UP001595872"/>
    </source>
</evidence>
<organism evidence="2 3">
    <name type="scientific">Actinomadura gamaensis</name>
    <dbReference type="NCBI Taxonomy" id="1763541"/>
    <lineage>
        <taxon>Bacteria</taxon>
        <taxon>Bacillati</taxon>
        <taxon>Actinomycetota</taxon>
        <taxon>Actinomycetes</taxon>
        <taxon>Streptosporangiales</taxon>
        <taxon>Thermomonosporaceae</taxon>
        <taxon>Actinomadura</taxon>
    </lineage>
</organism>
<dbReference type="EMBL" id="JBHSIT010000002">
    <property type="protein sequence ID" value="MFC4907192.1"/>
    <property type="molecule type" value="Genomic_DNA"/>
</dbReference>
<proteinExistence type="predicted"/>
<evidence type="ECO:0000256" key="1">
    <source>
        <dbReference type="SAM" id="MobiDB-lite"/>
    </source>
</evidence>
<evidence type="ECO:0008006" key="4">
    <source>
        <dbReference type="Google" id="ProtNLM"/>
    </source>
</evidence>
<evidence type="ECO:0000313" key="2">
    <source>
        <dbReference type="EMBL" id="MFC4907192.1"/>
    </source>
</evidence>
<name>A0ABV9TWL5_9ACTN</name>
<dbReference type="SUPFAM" id="SSF48371">
    <property type="entry name" value="ARM repeat"/>
    <property type="match status" value="1"/>
</dbReference>